<evidence type="ECO:0000256" key="3">
    <source>
        <dbReference type="ARBA" id="ARBA00023163"/>
    </source>
</evidence>
<reference evidence="5" key="1">
    <citation type="submission" date="2021-12" db="EMBL/GenBank/DDBJ databases">
        <authorList>
            <person name="Rodrigo-Torres L."/>
            <person name="Arahal R. D."/>
            <person name="Lucena T."/>
        </authorList>
    </citation>
    <scope>NUCLEOTIDE SEQUENCE</scope>
    <source>
        <strain evidence="5">CECT 8226</strain>
    </source>
</reference>
<evidence type="ECO:0000256" key="1">
    <source>
        <dbReference type="ARBA" id="ARBA00023015"/>
    </source>
</evidence>
<organism evidence="5 6">
    <name type="scientific">Vibrio hippocampi</name>
    <dbReference type="NCBI Taxonomy" id="654686"/>
    <lineage>
        <taxon>Bacteria</taxon>
        <taxon>Pseudomonadati</taxon>
        <taxon>Pseudomonadota</taxon>
        <taxon>Gammaproteobacteria</taxon>
        <taxon>Vibrionales</taxon>
        <taxon>Vibrionaceae</taxon>
        <taxon>Vibrio</taxon>
    </lineage>
</organism>
<gene>
    <name evidence="5" type="ORF">VHP8226_04017</name>
</gene>
<feature type="domain" description="HTH araC/xylS-type" evidence="4">
    <location>
        <begin position="235"/>
        <end position="335"/>
    </location>
</feature>
<keyword evidence="6" id="KW-1185">Reference proteome</keyword>
<dbReference type="Gene3D" id="1.10.10.60">
    <property type="entry name" value="Homeodomain-like"/>
    <property type="match status" value="1"/>
</dbReference>
<dbReference type="InterPro" id="IPR018060">
    <property type="entry name" value="HTH_AraC"/>
</dbReference>
<keyword evidence="2" id="KW-0238">DNA-binding</keyword>
<dbReference type="RefSeq" id="WP_237486922.1">
    <property type="nucleotide sequence ID" value="NZ_CAKLCM010000003.1"/>
</dbReference>
<dbReference type="EMBL" id="CAKLCM010000003">
    <property type="protein sequence ID" value="CAH0530374.1"/>
    <property type="molecule type" value="Genomic_DNA"/>
</dbReference>
<dbReference type="SMART" id="SM00342">
    <property type="entry name" value="HTH_ARAC"/>
    <property type="match status" value="1"/>
</dbReference>
<dbReference type="InterPro" id="IPR018062">
    <property type="entry name" value="HTH_AraC-typ_CS"/>
</dbReference>
<keyword evidence="1" id="KW-0805">Transcription regulation</keyword>
<keyword evidence="3" id="KW-0804">Transcription</keyword>
<dbReference type="InterPro" id="IPR009057">
    <property type="entry name" value="Homeodomain-like_sf"/>
</dbReference>
<dbReference type="PANTHER" id="PTHR47894:SF4">
    <property type="entry name" value="HTH-TYPE TRANSCRIPTIONAL REGULATOR GADX"/>
    <property type="match status" value="1"/>
</dbReference>
<evidence type="ECO:0000256" key="2">
    <source>
        <dbReference type="ARBA" id="ARBA00023125"/>
    </source>
</evidence>
<dbReference type="PROSITE" id="PS01124">
    <property type="entry name" value="HTH_ARAC_FAMILY_2"/>
    <property type="match status" value="1"/>
</dbReference>
<accession>A0ABM8ZPL7</accession>
<dbReference type="PROSITE" id="PS00041">
    <property type="entry name" value="HTH_ARAC_FAMILY_1"/>
    <property type="match status" value="1"/>
</dbReference>
<dbReference type="Pfam" id="PF12833">
    <property type="entry name" value="HTH_18"/>
    <property type="match status" value="1"/>
</dbReference>
<proteinExistence type="predicted"/>
<dbReference type="Proteomes" id="UP000838160">
    <property type="component" value="Unassembled WGS sequence"/>
</dbReference>
<evidence type="ECO:0000313" key="6">
    <source>
        <dbReference type="Proteomes" id="UP000838160"/>
    </source>
</evidence>
<dbReference type="PANTHER" id="PTHR47894">
    <property type="entry name" value="HTH-TYPE TRANSCRIPTIONAL REGULATOR GADX"/>
    <property type="match status" value="1"/>
</dbReference>
<evidence type="ECO:0000259" key="4">
    <source>
        <dbReference type="PROSITE" id="PS01124"/>
    </source>
</evidence>
<comment type="caution">
    <text evidence="5">The sequence shown here is derived from an EMBL/GenBank/DDBJ whole genome shotgun (WGS) entry which is preliminary data.</text>
</comment>
<dbReference type="SUPFAM" id="SSF46689">
    <property type="entry name" value="Homeodomain-like"/>
    <property type="match status" value="1"/>
</dbReference>
<evidence type="ECO:0000313" key="5">
    <source>
        <dbReference type="EMBL" id="CAH0530374.1"/>
    </source>
</evidence>
<protein>
    <recommendedName>
        <fullName evidence="4">HTH araC/xylS-type domain-containing protein</fullName>
    </recommendedName>
</protein>
<name>A0ABM8ZPL7_9VIBR</name>
<sequence length="336" mass="39644">MKILYDKHVVEYYLSGLITSGKASKEDIDKEIGLSTRNIYCDSYINSYSFIKLLKLCDETGFLKEDELSLFENKIDGYCFVDDNHRNRLLKIYNSKTLYDFLYRFKAESAIYSSTHHFDISHDNNYFYLYHEFINKQESFTSPQSAFYILLHLVHEIFDIKREHIHIWFNKYGIRDSENFKRLTGNDFGLTNNLQSIIRFSIKEFNTENSKYNPYLDRILNQDNSVYTDKKENTEIVTNTINLFLTENQQMPTLDYITHHVGMSKSTLFRRLESEGTSYSEIKLQIRMNLAKKLLSTTDYSLTEISDVAGFNSISSFSRTFKTTEKMTPSAYRKSR</sequence>